<dbReference type="RefSeq" id="WP_034241467.1">
    <property type="nucleotide sequence ID" value="NZ_AQRA01000004.1"/>
</dbReference>
<sequence length="174" mass="20302">MFANLTYKQKLIGLIAIGILLFMAANKRSFKITRHAYDQVRELEDKLAYVNSSTTDVTQTQAELKFYDKIIGKQGVEPEEIQQQILDFASTYDNVYVFNLDEIHIAESNGFNVISNQLTLEGDFNELLEIVYAFEREFKFSNIVSISFVKEKEFQTRKNKLRVKIIFQNYEKNS</sequence>
<evidence type="ECO:0008006" key="3">
    <source>
        <dbReference type="Google" id="ProtNLM"/>
    </source>
</evidence>
<dbReference type="AlphaFoldDB" id="A0A023BVB2"/>
<dbReference type="OrthoDB" id="1161757at2"/>
<comment type="caution">
    <text evidence="1">The sequence shown here is derived from an EMBL/GenBank/DDBJ whole genome shotgun (WGS) entry which is preliminary data.</text>
</comment>
<evidence type="ECO:0000313" key="1">
    <source>
        <dbReference type="EMBL" id="EZH73936.1"/>
    </source>
</evidence>
<dbReference type="eggNOG" id="ENOG5032ZNV">
    <property type="taxonomic scope" value="Bacteria"/>
</dbReference>
<keyword evidence="2" id="KW-1185">Reference proteome</keyword>
<name>A0A023BVB2_9FLAO</name>
<accession>A0A023BVB2</accession>
<evidence type="ECO:0000313" key="2">
    <source>
        <dbReference type="Proteomes" id="UP000023541"/>
    </source>
</evidence>
<organism evidence="1 2">
    <name type="scientific">Aquimarina atlantica</name>
    <dbReference type="NCBI Taxonomy" id="1317122"/>
    <lineage>
        <taxon>Bacteria</taxon>
        <taxon>Pseudomonadati</taxon>
        <taxon>Bacteroidota</taxon>
        <taxon>Flavobacteriia</taxon>
        <taxon>Flavobacteriales</taxon>
        <taxon>Flavobacteriaceae</taxon>
        <taxon>Aquimarina</taxon>
    </lineage>
</organism>
<proteinExistence type="predicted"/>
<gene>
    <name evidence="1" type="ORF">ATO12_13720</name>
</gene>
<reference evidence="1 2" key="1">
    <citation type="submission" date="2014-04" db="EMBL/GenBank/DDBJ databases">
        <title>Aquimarina sp. 22II-S11-z7 Genome Sequencing.</title>
        <authorList>
            <person name="Lai Q."/>
        </authorList>
    </citation>
    <scope>NUCLEOTIDE SEQUENCE [LARGE SCALE GENOMIC DNA]</scope>
    <source>
        <strain evidence="1 2">22II-S11-z7</strain>
    </source>
</reference>
<dbReference type="STRING" id="1317122.ATO12_13720"/>
<dbReference type="EMBL" id="AQRA01000004">
    <property type="protein sequence ID" value="EZH73936.1"/>
    <property type="molecule type" value="Genomic_DNA"/>
</dbReference>
<dbReference type="Proteomes" id="UP000023541">
    <property type="component" value="Unassembled WGS sequence"/>
</dbReference>
<protein>
    <recommendedName>
        <fullName evidence="3">General secretion pathway protein</fullName>
    </recommendedName>
</protein>